<dbReference type="GO" id="GO:0005778">
    <property type="term" value="C:peroxisomal membrane"/>
    <property type="evidence" value="ECO:0007669"/>
    <property type="project" value="UniProtKB-SubCell"/>
</dbReference>
<evidence type="ECO:0000313" key="17">
    <source>
        <dbReference type="Ensembl" id="ENSSPAP00000021355.1"/>
    </source>
</evidence>
<dbReference type="EC" id="1.2.1.84" evidence="15"/>
<organism evidence="17">
    <name type="scientific">Stegastes partitus</name>
    <name type="common">bicolor damselfish</name>
    <dbReference type="NCBI Taxonomy" id="144197"/>
    <lineage>
        <taxon>Eukaryota</taxon>
        <taxon>Metazoa</taxon>
        <taxon>Chordata</taxon>
        <taxon>Craniata</taxon>
        <taxon>Vertebrata</taxon>
        <taxon>Euteleostomi</taxon>
        <taxon>Actinopterygii</taxon>
        <taxon>Neopterygii</taxon>
        <taxon>Teleostei</taxon>
        <taxon>Neoteleostei</taxon>
        <taxon>Acanthomorphata</taxon>
        <taxon>Ovalentaria</taxon>
        <taxon>Pomacentridae</taxon>
        <taxon>Stegastes</taxon>
    </lineage>
</organism>
<dbReference type="Ensembl" id="ENSSPAT00000021680.1">
    <property type="protein sequence ID" value="ENSSPAP00000021355.1"/>
    <property type="gene ID" value="ENSSPAG00000016102.1"/>
</dbReference>
<protein>
    <recommendedName>
        <fullName evidence="15">Fatty acyl-CoA reductase</fullName>
        <ecNumber evidence="15">1.2.1.84</ecNumber>
    </recommendedName>
</protein>
<dbReference type="InterPro" id="IPR036291">
    <property type="entry name" value="NAD(P)-bd_dom_sf"/>
</dbReference>
<evidence type="ECO:0000256" key="13">
    <source>
        <dbReference type="ARBA" id="ARBA00049928"/>
    </source>
</evidence>
<keyword evidence="4" id="KW-0472">Membrane</keyword>
<comment type="catalytic activity">
    <reaction evidence="7">
        <text>(9Z,12Z)-octadecadienoyl-CoA + 2 NADPH + 2 H(+) = (9Z,12Z)-octadecadien-1-ol + 2 NADP(+) + CoA</text>
        <dbReference type="Rhea" id="RHEA:36363"/>
        <dbReference type="ChEBI" id="CHEBI:15378"/>
        <dbReference type="ChEBI" id="CHEBI:57287"/>
        <dbReference type="ChEBI" id="CHEBI:57383"/>
        <dbReference type="ChEBI" id="CHEBI:57783"/>
        <dbReference type="ChEBI" id="CHEBI:58349"/>
        <dbReference type="ChEBI" id="CHEBI:73534"/>
    </reaction>
    <physiologicalReaction direction="left-to-right" evidence="7">
        <dbReference type="Rhea" id="RHEA:36364"/>
    </physiologicalReaction>
</comment>
<evidence type="ECO:0000256" key="11">
    <source>
        <dbReference type="ARBA" id="ARBA00049089"/>
    </source>
</evidence>
<comment type="catalytic activity">
    <reaction evidence="14">
        <text>eicosanoyl-CoA + 2 NADPH + 2 H(+) = eicosan-1-ol + 2 NADP(+) + CoA</text>
        <dbReference type="Rhea" id="RHEA:81727"/>
        <dbReference type="ChEBI" id="CHEBI:15378"/>
        <dbReference type="ChEBI" id="CHEBI:57287"/>
        <dbReference type="ChEBI" id="CHEBI:57380"/>
        <dbReference type="ChEBI" id="CHEBI:57783"/>
        <dbReference type="ChEBI" id="CHEBI:58349"/>
        <dbReference type="ChEBI" id="CHEBI:75627"/>
    </reaction>
    <physiologicalReaction direction="left-to-right" evidence="14">
        <dbReference type="Rhea" id="RHEA:81728"/>
    </physiologicalReaction>
</comment>
<dbReference type="SUPFAM" id="SSF51735">
    <property type="entry name" value="NAD(P)-binding Rossmann-fold domains"/>
    <property type="match status" value="1"/>
</dbReference>
<comment type="catalytic activity">
    <reaction evidence="10">
        <text>hexadecanoyl-CoA + 2 NADPH + 2 H(+) = hexadecan-1-ol + 2 NADP(+) + CoA</text>
        <dbReference type="Rhea" id="RHEA:36315"/>
        <dbReference type="ChEBI" id="CHEBI:15378"/>
        <dbReference type="ChEBI" id="CHEBI:16125"/>
        <dbReference type="ChEBI" id="CHEBI:57287"/>
        <dbReference type="ChEBI" id="CHEBI:57379"/>
        <dbReference type="ChEBI" id="CHEBI:57783"/>
        <dbReference type="ChEBI" id="CHEBI:58349"/>
        <dbReference type="EC" id="1.2.1.84"/>
    </reaction>
    <physiologicalReaction direction="left-to-right" evidence="10">
        <dbReference type="Rhea" id="RHEA:36316"/>
    </physiologicalReaction>
</comment>
<proteinExistence type="inferred from homology"/>
<keyword evidence="5" id="KW-0576">Peroxisome</keyword>
<name>A0A3B5AKH6_9TELE</name>
<keyword evidence="15" id="KW-0444">Lipid biosynthesis</keyword>
<dbReference type="PANTHER" id="PTHR11011:SF119">
    <property type="entry name" value="FATTY ACYL-COA REDUCTASE 1"/>
    <property type="match status" value="1"/>
</dbReference>
<evidence type="ECO:0000256" key="8">
    <source>
        <dbReference type="ARBA" id="ARBA00047934"/>
    </source>
</evidence>
<dbReference type="InterPro" id="IPR026055">
    <property type="entry name" value="FAR"/>
</dbReference>
<comment type="catalytic activity">
    <reaction evidence="8">
        <text>(9Z)-octadecenoyl-CoA + 2 NADPH + 2 H(+) = (9Z)-octadecen-1-ol + 2 NADP(+) + CoA</text>
        <dbReference type="Rhea" id="RHEA:36323"/>
        <dbReference type="ChEBI" id="CHEBI:15378"/>
        <dbReference type="ChEBI" id="CHEBI:57287"/>
        <dbReference type="ChEBI" id="CHEBI:57387"/>
        <dbReference type="ChEBI" id="CHEBI:57783"/>
        <dbReference type="ChEBI" id="CHEBI:58349"/>
        <dbReference type="ChEBI" id="CHEBI:73504"/>
    </reaction>
    <physiologicalReaction direction="left-to-right" evidence="8">
        <dbReference type="Rhea" id="RHEA:36324"/>
    </physiologicalReaction>
</comment>
<dbReference type="GO" id="GO:0035336">
    <property type="term" value="P:long-chain fatty-acyl-CoA metabolic process"/>
    <property type="evidence" value="ECO:0007669"/>
    <property type="project" value="TreeGrafter"/>
</dbReference>
<keyword evidence="2" id="KW-0812">Transmembrane</keyword>
<feature type="domain" description="Thioester reductase (TE)" evidence="16">
    <location>
        <begin position="15"/>
        <end position="51"/>
    </location>
</feature>
<reference evidence="17" key="1">
    <citation type="submission" date="2023-09" db="UniProtKB">
        <authorList>
            <consortium name="Ensembl"/>
        </authorList>
    </citation>
    <scope>IDENTIFICATION</scope>
</reference>
<sequence length="95" mass="10842">MVNIPEYFAGKNVLISGATGFMGKVLLEKLLRSCPDVRCVYVLVRSKAGQTLVFDQQWGLQFESDFNLTQNSALFLKQLHSETLLLLQSRPEFRF</sequence>
<keyword evidence="15" id="KW-0560">Oxidoreductase</keyword>
<dbReference type="InterPro" id="IPR013120">
    <property type="entry name" value="FAR_NAD-bd"/>
</dbReference>
<dbReference type="STRING" id="144197.ENSSPAP00000021355"/>
<dbReference type="GeneTree" id="ENSGT00390000006367"/>
<evidence type="ECO:0000256" key="14">
    <source>
        <dbReference type="ARBA" id="ARBA00049930"/>
    </source>
</evidence>
<comment type="function">
    <text evidence="15">Catalyzes the reduction of fatty acyl-CoA to fatty alcohols.</text>
</comment>
<evidence type="ECO:0000256" key="1">
    <source>
        <dbReference type="ARBA" id="ARBA00004549"/>
    </source>
</evidence>
<evidence type="ECO:0000256" key="5">
    <source>
        <dbReference type="ARBA" id="ARBA00023140"/>
    </source>
</evidence>
<dbReference type="GO" id="GO:0102965">
    <property type="term" value="F:alcohol-forming long-chain fatty acyl-CoA reductase activity"/>
    <property type="evidence" value="ECO:0007669"/>
    <property type="project" value="UniProtKB-EC"/>
</dbReference>
<comment type="catalytic activity">
    <reaction evidence="9">
        <text>octadecanoyl-CoA + 2 NADPH + 2 H(+) = octadecan-1-ol + 2 NADP(+) + CoA</text>
        <dbReference type="Rhea" id="RHEA:36319"/>
        <dbReference type="ChEBI" id="CHEBI:15378"/>
        <dbReference type="ChEBI" id="CHEBI:32154"/>
        <dbReference type="ChEBI" id="CHEBI:57287"/>
        <dbReference type="ChEBI" id="CHEBI:57394"/>
        <dbReference type="ChEBI" id="CHEBI:57783"/>
        <dbReference type="ChEBI" id="CHEBI:58349"/>
        <dbReference type="EC" id="1.2.1.84"/>
    </reaction>
    <physiologicalReaction direction="left-to-right" evidence="9">
        <dbReference type="Rhea" id="RHEA:36320"/>
    </physiologicalReaction>
</comment>
<comment type="subcellular location">
    <subcellularLocation>
        <location evidence="1">Peroxisome membrane</location>
        <topology evidence="1">Single-pass membrane protein</topology>
    </subcellularLocation>
</comment>
<evidence type="ECO:0000256" key="12">
    <source>
        <dbReference type="ARBA" id="ARBA00049865"/>
    </source>
</evidence>
<evidence type="ECO:0000259" key="16">
    <source>
        <dbReference type="Pfam" id="PF07993"/>
    </source>
</evidence>
<evidence type="ECO:0000256" key="4">
    <source>
        <dbReference type="ARBA" id="ARBA00023136"/>
    </source>
</evidence>
<comment type="catalytic activity">
    <reaction evidence="12">
        <text>18-methylnonadecanoyl-CoA + 2 NADPH + 2 H(+) = 18-methylnonadecan-1-ol + 2 NADP(+) + CoA</text>
        <dbReference type="Rhea" id="RHEA:81767"/>
        <dbReference type="ChEBI" id="CHEBI:15378"/>
        <dbReference type="ChEBI" id="CHEBI:57287"/>
        <dbReference type="ChEBI" id="CHEBI:57783"/>
        <dbReference type="ChEBI" id="CHEBI:58349"/>
        <dbReference type="ChEBI" id="CHEBI:84914"/>
        <dbReference type="ChEBI" id="CHEBI:231999"/>
    </reaction>
    <physiologicalReaction direction="left-to-right" evidence="12">
        <dbReference type="Rhea" id="RHEA:81768"/>
    </physiologicalReaction>
</comment>
<dbReference type="Pfam" id="PF07993">
    <property type="entry name" value="NAD_binding_4"/>
    <property type="match status" value="1"/>
</dbReference>
<evidence type="ECO:0000256" key="15">
    <source>
        <dbReference type="RuleBase" id="RU363097"/>
    </source>
</evidence>
<dbReference type="Gene3D" id="3.40.50.720">
    <property type="entry name" value="NAD(P)-binding Rossmann-like Domain"/>
    <property type="match status" value="1"/>
</dbReference>
<evidence type="ECO:0000256" key="2">
    <source>
        <dbReference type="ARBA" id="ARBA00022692"/>
    </source>
</evidence>
<keyword evidence="3" id="KW-1133">Transmembrane helix</keyword>
<dbReference type="PANTHER" id="PTHR11011">
    <property type="entry name" value="MALE STERILITY PROTEIN 2-RELATED"/>
    <property type="match status" value="1"/>
</dbReference>
<evidence type="ECO:0000256" key="7">
    <source>
        <dbReference type="ARBA" id="ARBA00047362"/>
    </source>
</evidence>
<dbReference type="GO" id="GO:0080019">
    <property type="term" value="F:alcohol-forming very long-chain fatty acyl-CoA reductase activity"/>
    <property type="evidence" value="ECO:0007669"/>
    <property type="project" value="InterPro"/>
</dbReference>
<dbReference type="AlphaFoldDB" id="A0A3B5AKH6"/>
<evidence type="ECO:0000256" key="10">
    <source>
        <dbReference type="ARBA" id="ARBA00048521"/>
    </source>
</evidence>
<keyword evidence="15" id="KW-0443">Lipid metabolism</keyword>
<evidence type="ECO:0000256" key="9">
    <source>
        <dbReference type="ARBA" id="ARBA00047991"/>
    </source>
</evidence>
<comment type="similarity">
    <text evidence="15">Belongs to the fatty acyl-CoA reductase family.</text>
</comment>
<accession>A0A3B5AKH6</accession>
<evidence type="ECO:0000256" key="3">
    <source>
        <dbReference type="ARBA" id="ARBA00022989"/>
    </source>
</evidence>
<keyword evidence="15" id="KW-0521">NADP</keyword>
<comment type="catalytic activity">
    <reaction evidence="11">
        <text>a long-chain fatty acyl-CoA + 2 NADPH + 2 H(+) = a long-chain primary fatty alcohol + 2 NADP(+) + CoA</text>
        <dbReference type="Rhea" id="RHEA:52716"/>
        <dbReference type="ChEBI" id="CHEBI:15378"/>
        <dbReference type="ChEBI" id="CHEBI:57287"/>
        <dbReference type="ChEBI" id="CHEBI:57783"/>
        <dbReference type="ChEBI" id="CHEBI:58349"/>
        <dbReference type="ChEBI" id="CHEBI:77396"/>
        <dbReference type="ChEBI" id="CHEBI:83139"/>
        <dbReference type="EC" id="1.2.1.84"/>
    </reaction>
    <physiologicalReaction direction="left-to-right" evidence="11">
        <dbReference type="Rhea" id="RHEA:52717"/>
    </physiologicalReaction>
</comment>
<comment type="function">
    <text evidence="6">Catalyzes the reduction of saturated and unsaturated C16 or C18 fatty acyl-CoA to fatty alcohols. It plays an essential role in the production of ether lipids/plasmalogens which synthesis requires fatty alcohols. In parallel, it is also required for wax monoesters production since fatty alcohols also constitute a substrate for their synthesis.</text>
</comment>
<comment type="catalytic activity">
    <reaction evidence="13">
        <text>16-methylheptadecanoyl-CoA + 2 NADPH + 2 H(+) = 16-methylheptadecan-1-ol + 2 NADP(+) + CoA</text>
        <dbReference type="Rhea" id="RHEA:81763"/>
        <dbReference type="ChEBI" id="CHEBI:15378"/>
        <dbReference type="ChEBI" id="CHEBI:57287"/>
        <dbReference type="ChEBI" id="CHEBI:57783"/>
        <dbReference type="ChEBI" id="CHEBI:58349"/>
        <dbReference type="ChEBI" id="CHEBI:84911"/>
        <dbReference type="ChEBI" id="CHEBI:231998"/>
    </reaction>
    <physiologicalReaction direction="left-to-right" evidence="13">
        <dbReference type="Rhea" id="RHEA:81764"/>
    </physiologicalReaction>
</comment>
<evidence type="ECO:0000256" key="6">
    <source>
        <dbReference type="ARBA" id="ARBA00045581"/>
    </source>
</evidence>